<feature type="transmembrane region" description="Helical" evidence="2">
    <location>
        <begin position="102"/>
        <end position="123"/>
    </location>
</feature>
<dbReference type="Proteomes" id="UP000316184">
    <property type="component" value="Unassembled WGS sequence"/>
</dbReference>
<keyword evidence="2" id="KW-0812">Transmembrane</keyword>
<feature type="transmembrane region" description="Helical" evidence="2">
    <location>
        <begin position="339"/>
        <end position="359"/>
    </location>
</feature>
<evidence type="ECO:0000256" key="1">
    <source>
        <dbReference type="SAM" id="MobiDB-lite"/>
    </source>
</evidence>
<accession>A0A561U0T9</accession>
<evidence type="ECO:0000313" key="3">
    <source>
        <dbReference type="EMBL" id="TWF92973.1"/>
    </source>
</evidence>
<feature type="transmembrane region" description="Helical" evidence="2">
    <location>
        <begin position="135"/>
        <end position="156"/>
    </location>
</feature>
<name>A0A561U0T9_9PSEU</name>
<sequence>MFGAVRSSGGATFGRVSALDPIPHVVAAGSADRRAGLRRWLFIAVVGAVPLIGFFAVAALLALVVGIASEASFDPLLILMAAMPGWLMLYQSPLVISGAPLSVLPMLPTIGVVLLVAVASAHVARRCRLRRPDQAWPVIATMALVHACVGALFALLLVDPFSAVPVEAFLSCGLTAAVAATAGVANRCGLFYLLWELTDAYVWTGLRIGLLTIAIVVAVGASVLLAAIVVSAPEMVDSMARMGGAGDAVGATVLSLLYLPNAVLAGWSFVTGSGFSLGPQVVQPWQHTPGKLPDLPLLAVLPSAGAAVWWSAVLLLPLLVGMAMGLVARRVPGPLGRRLVVVLVAAAVAALAVLVLAVIAGGRLGNGPIGDVSFHPLRLGLTTLCWLVVPAVAMTWLGGAEEPDDPALSAFATDVFDEDIDPEPEQAEQDEDFDYTDLDDLIAEIPSARQESDAGADSASEVAAAEFDAEPDDEESASRDGR</sequence>
<evidence type="ECO:0000313" key="4">
    <source>
        <dbReference type="Proteomes" id="UP000316184"/>
    </source>
</evidence>
<feature type="transmembrane region" description="Helical" evidence="2">
    <location>
        <begin position="40"/>
        <end position="64"/>
    </location>
</feature>
<evidence type="ECO:0000256" key="2">
    <source>
        <dbReference type="SAM" id="Phobius"/>
    </source>
</evidence>
<keyword evidence="2" id="KW-1133">Transmembrane helix</keyword>
<keyword evidence="2" id="KW-0472">Membrane</keyword>
<gene>
    <name evidence="3" type="ORF">FHU35_16256</name>
</gene>
<dbReference type="AlphaFoldDB" id="A0A561U0T9"/>
<protein>
    <submittedName>
        <fullName evidence="3">Uncharacterized protein</fullName>
    </submittedName>
</protein>
<proteinExistence type="predicted"/>
<feature type="transmembrane region" description="Helical" evidence="2">
    <location>
        <begin position="307"/>
        <end position="327"/>
    </location>
</feature>
<comment type="caution">
    <text evidence="3">The sequence shown here is derived from an EMBL/GenBank/DDBJ whole genome shotgun (WGS) entry which is preliminary data.</text>
</comment>
<dbReference type="EMBL" id="VIWX01000006">
    <property type="protein sequence ID" value="TWF92973.1"/>
    <property type="molecule type" value="Genomic_DNA"/>
</dbReference>
<keyword evidence="4" id="KW-1185">Reference proteome</keyword>
<feature type="region of interest" description="Disordered" evidence="1">
    <location>
        <begin position="444"/>
        <end position="482"/>
    </location>
</feature>
<organism evidence="3 4">
    <name type="scientific">Saccharopolyspora dendranthemae</name>
    <dbReference type="NCBI Taxonomy" id="1181886"/>
    <lineage>
        <taxon>Bacteria</taxon>
        <taxon>Bacillati</taxon>
        <taxon>Actinomycetota</taxon>
        <taxon>Actinomycetes</taxon>
        <taxon>Pseudonocardiales</taxon>
        <taxon>Pseudonocardiaceae</taxon>
        <taxon>Saccharopolyspora</taxon>
    </lineage>
</organism>
<feature type="transmembrane region" description="Helical" evidence="2">
    <location>
        <begin position="206"/>
        <end position="232"/>
    </location>
</feature>
<feature type="compositionally biased region" description="Low complexity" evidence="1">
    <location>
        <begin position="453"/>
        <end position="466"/>
    </location>
</feature>
<feature type="transmembrane region" description="Helical" evidence="2">
    <location>
        <begin position="168"/>
        <end position="194"/>
    </location>
</feature>
<dbReference type="InterPro" id="IPR045931">
    <property type="entry name" value="DUF6350"/>
</dbReference>
<dbReference type="Pfam" id="PF19877">
    <property type="entry name" value="DUF6350"/>
    <property type="match status" value="1"/>
</dbReference>
<feature type="transmembrane region" description="Helical" evidence="2">
    <location>
        <begin position="379"/>
        <end position="399"/>
    </location>
</feature>
<reference evidence="3 4" key="1">
    <citation type="submission" date="2019-06" db="EMBL/GenBank/DDBJ databases">
        <title>Sequencing the genomes of 1000 actinobacteria strains.</title>
        <authorList>
            <person name="Klenk H.-P."/>
        </authorList>
    </citation>
    <scope>NUCLEOTIDE SEQUENCE [LARGE SCALE GENOMIC DNA]</scope>
    <source>
        <strain evidence="3 4">DSM 46699</strain>
    </source>
</reference>